<dbReference type="InterPro" id="IPR023198">
    <property type="entry name" value="PGP-like_dom2"/>
</dbReference>
<sequence length="3679" mass="414586">MIEVGKDTEEIDAVIKEEEAKLEVVLKESKQECVDSEVTGDVSGSISFYDRLGWSVKTQVDDIKKTIKESSEDETKVVEKIDVEVVKTQLEKTTCVELSKAKVEIKKEEAKKETIVSSVEDKKETIIAKPEDKKETVVTKPEDKKETVVVKVEDKKETIVTKPEDKKETVVVKVEDKKETVVTKPEDKKETVVVKVEDKKENVVTKPEGKKETVVAEVETIVTKVEDKKDTIATEVETKKETTVTKVEDKKQAEIVVVTKDQLTLEGSKTCDKLEETTERTNGWFIGFVEKINGMIEVGKCTEEIDAVIVEEEAKLQVVLKESKQDFVSTVTADAISGSISFYDRLQWSINTQVNEIKKTIKESSEDDSKVIQKIDVEVVKTEFKKTTEVELVKAKVEIFEEEKKHTEVVVVSKEELTLEGAKTCDKLEETTERTNGWFVGFVEKINGMIEVGKDTEEIDAVIKEEEAKLEVVLKESKQECVDSEVTGDVSGSISFYDRLGWSVKTQVDDIKKTIKESSEDETKVVEKIDVEVVKTQLEKTTCVELSKAKVEIKKEEAKKETIVSSVEDKKETIIAKPEDKKETVVTKPEDKKETVVVKVEDKKETIVTKPEDKKETVVVKVEDKKETVVTKPEDKKETVVVKVEDKKENVVTKPEGKKETVVAEVETIVTKVEDKKDTIATEVETKKETTVTKVEDKKQAEIVVVTKDQLTLEGSKTCDKLEETTERTNGWFIGFVEKINGMIEVGKCTEEIDAVIVEEEAKLQVVLKESKQDFVSTVTADAISGSISFYDRLQWSINTQVNEIKKTIKESSEDDSKVIQKIDVEVVKTEFKKTTEVELVKAKVEIFEEEKKHTEVVVVSKEELTLEGAKTCDKLEETTERTNGWFVGFVEKINGMIEVGKDTEEIDAVIKEEEAKLEVVLKESKQECVDSEVTGDVSGSISFYDRLGWSVKTQVDDIKKTIKESSEDETKVVEKIDVEVVKTQLEKTTCVELSKAKVEIKKEEAKKETIVSSVEDKKETIIAKPEDKKETVVTKPEDKKETVVVKVEDKKETIVTKPEDKKETVVVKVEDKKETVVTKPEDKKETVVVKVEDKKENVVTKPEGKKETVVAEVETIVTKVEDKKDTIATEVETKKETTVTKVEDKKQAEIVVVTKDQLTLEGSKTCDKLEETTERTNGWFIGFVEKINGMIEVGKCTEEIDAVIVEEEAKLQVVLKESKQDFVSTVTADAISGSISFYDRLQWSINTQVNEIKKTIKESSEDDSKVIQKIDVEVVKTEFKKTTEVELVKAKVEIFEEEKKHTEVVVVSKEELTLEGAKTCDKLEETTERTNGWFVGFVEKINGMIEVGKDTEEIDAVIKEEEAKLEVVLKESKQECVDSEVTGDVSGSISFYDRLGWSVKTQVDDIKKTIKESSEDETKVVEKIDVEVVKTQLEKTTCVELSKAKVEIKKEEAKKETIVSSVEDKKETIIAKPEDKKETVVTKPEDKKETVVVKVEDKKETIVTKPEDKKETVVVKVEDKKETVVTKPEDKKETVVVKVEDKKENVVTKPEGKKETVVAEVETIVTKVEDKKDTIATEVETKKETTVTKVEDKKQAEIVVVTKDQLTLEGSKTCDKLEETTERTNGWFIGFVEKINGMIEVGKCTEEIDAVIVEEEAKLQVVLKESKQDFVSTVTADAISGSISFYDRLQWSINTQVNEIKKTIKESSEDDSKVIQKIDVEVVKTEFKKTTEVELVKAKVEIFEEEKKHTEVVVVSKEELTLEGAKTCDKLEETTERTNGWFVGFVEKINGMIEVGKDTEEIDAVIKEEEAKLEVVLKESKQECVDSEVTGDVSGSISFYDRLGWSVKTQVDDIKKTIKESSEDETKVVEKIDVEVVKTQLEKTTCVELSKAKVEIKKEEAKKETIVSSVEDKKETIIAKPEDKKETVVTKPEDKKETVVVKVEDKKETIVTKPEDKKETVVVKVEDKKETVVTKPEDKKETVVVKVEDKKENVVTKPEGKKETVVAEVETIVTKVEDKKDTIATEVETKKETTVTKVEDKKQAEIVVVTKDQLTLEGSKTCDKLEETTERTNGWFIGFVEKINGMIEVGKCTEEIDAVIVEEEAKLQVVLKESKQDFVSTVTADAISGSISFYDRLQWSINTQVNEIKKTIKESSEDDSKVIQKIDVEVVKTEFKKTTEVELVKAKVEIFEEEKKHTEVVVVSKEELTLEGAKTCDKLEETTERTNGWFVGFVEKINGMIEVGKDTEEIDAVIKEEEAKLEVVLKESKQECVDSEVTGDVSGSISFYDRLGWSVKTQVDDIKKTIKESSEDETKVVEKIDVEVVKTQLEKTTCVELSKAKIEIKKEEAKKETIVSQVDEKKEAEIVVVSKDQLTLEGSKTCDKLEETTERTNGWFIGFVEKINGMIEVGKCTEEIDAVIVEEEAKLQVVLKESKQDFVSTVTADAISGSISFYDRLQWSINTQVNEIKKTIKESSEDDSKVIQKIDVEVVKTEFKKTTEVELVKAKVEIFEEEKKHTEVVVVSKEELTLEGAKTCDKLEETTERTNGWFVGFVEKINGMIEVGKDTEEIDAVIKEEEAKLEVVLKESKQECVDSEVTGDVSGSISFYDRLGWSVKTQVDDIKKTIKESSEDETKVVEKIDVEVVKTQLEKTTCVELSKAKIEIKKEEAKKETIVSQVDEKKEAEIVVVSKDQLTLEGSKTCDKLEETTERTNGWFIGFVEKINGMIEVGKCTEEIDAVIVEEEAKLQVVLKESKQDFVSTVTADAISGSISFYDRLQWSINTQVNEIKKTIKESSEDDSKVIQKIDVEVVKTEFKKTTEVELVKAKVEIFEEEKKHTEVVVVSKEELTLEGAKTCDKLEETTERTNGWFVGFVEKINGMIEVGKDTEEIDAVIKEEEAKLEVVLKESKQECVDSEVTGDVSGSISFYDRLGWSVKTQVDDIKKTIKESSEDETKVVEKIDVEVVKTQLEKTTCVELSKAKIEIKKEEEKKVVAVVKEEDKKVVEVVKEEDKKVVEVVKEEDNKVIEVVKKEEEKNIVQVVKKEEDKKQTEIVVPKDQLTLEGSKTCDKLEETTERTNGWFVGFIEKINSMIEVGDCTEDIEAVIVEEEAKLQVVLKESKQEYISTVSTGAVSGSLSFYDELQWTIKSQVKDIKKTIKEYSEDDSKVVQKIDIEAAKIEFKKTTAVELSKAKSEVYKETTVSTEAEVSVIVVKPSKPVTKTEIVYETIEQAETETRKALICTVDHTKARFAGWYDVFFGRLRSITYVAGDASYEEEVQKVIECSLEEAKVIIKESKQAFEFDYSISEESSDISVTVKNTQQQAIESLDSIYTIVSEQVSVVQQIVKTSDVELIEEKITVIEEQSKLKTCAAIESTTETAISCGFQGKTITWVETAQIPSSFKGVKVFAFDLVDSIVNYRASIARAWYSIVSLKENSTFAHIDVEQLIIRWYNLYLEQRLKAKHSQSDFSILLIAFRLILVEFSIVGAFTEAEITALCGAWSKLELFEDASASIRKIKQLDGVYAVAISHAFTIRTMMDLARAGCLCWHAQFTADMFAACTINNGTSEEVTVVSNTAMLLGLNNASELAVVSSNPKILAAAKEYGSKTVMINRYSEVSVQQEFDIEFSALDIFSESFETFYQTKVYFTKVEVPVTRSWFQRAVSTVTETAESVSHVIIG</sequence>
<keyword evidence="1" id="KW-0175">Coiled coil</keyword>
<dbReference type="SMART" id="SM00726">
    <property type="entry name" value="UIM"/>
    <property type="match status" value="17"/>
</dbReference>
<dbReference type="Gene3D" id="1.10.150.240">
    <property type="entry name" value="Putative phosphatase, domain 2"/>
    <property type="match status" value="1"/>
</dbReference>
<gene>
    <name evidence="2" type="ORF">HPULCUR_012036</name>
</gene>
<feature type="coiled-coil region" evidence="1">
    <location>
        <begin position="2338"/>
        <end position="2365"/>
    </location>
</feature>
<reference evidence="2 3" key="1">
    <citation type="submission" date="2024-04" db="EMBL/GenBank/DDBJ databases">
        <title>genome sequences of Mucor flavus KT1a and Helicostylum pulchrum KT1b strains isolation_sourced from the surface of a dry-aged beef.</title>
        <authorList>
            <person name="Toyotome T."/>
            <person name="Hosono M."/>
            <person name="Torimaru M."/>
            <person name="Fukuda K."/>
            <person name="Mikami N."/>
        </authorList>
    </citation>
    <scope>NUCLEOTIDE SEQUENCE [LARGE SCALE GENOMIC DNA]</scope>
    <source>
        <strain evidence="2 3">KT1b</strain>
    </source>
</reference>
<dbReference type="SUPFAM" id="SSF56784">
    <property type="entry name" value="HAD-like"/>
    <property type="match status" value="1"/>
</dbReference>
<dbReference type="InterPro" id="IPR023214">
    <property type="entry name" value="HAD_sf"/>
</dbReference>
<organism evidence="2 3">
    <name type="scientific">Helicostylum pulchrum</name>
    <dbReference type="NCBI Taxonomy" id="562976"/>
    <lineage>
        <taxon>Eukaryota</taxon>
        <taxon>Fungi</taxon>
        <taxon>Fungi incertae sedis</taxon>
        <taxon>Mucoromycota</taxon>
        <taxon>Mucoromycotina</taxon>
        <taxon>Mucoromycetes</taxon>
        <taxon>Mucorales</taxon>
        <taxon>Mucorineae</taxon>
        <taxon>Mucoraceae</taxon>
        <taxon>Helicostylum</taxon>
    </lineage>
</organism>
<evidence type="ECO:0000313" key="2">
    <source>
        <dbReference type="EMBL" id="GAA5806501.1"/>
    </source>
</evidence>
<dbReference type="Proteomes" id="UP001476247">
    <property type="component" value="Unassembled WGS sequence"/>
</dbReference>
<feature type="coiled-coil region" evidence="1">
    <location>
        <begin position="2658"/>
        <end position="2685"/>
    </location>
</feature>
<accession>A0ABP9YHT0</accession>
<evidence type="ECO:0000256" key="1">
    <source>
        <dbReference type="SAM" id="Coils"/>
    </source>
</evidence>
<evidence type="ECO:0000313" key="3">
    <source>
        <dbReference type="Proteomes" id="UP001476247"/>
    </source>
</evidence>
<dbReference type="Gene3D" id="3.40.50.1000">
    <property type="entry name" value="HAD superfamily/HAD-like"/>
    <property type="match status" value="1"/>
</dbReference>
<dbReference type="EMBL" id="BAABUJ010000068">
    <property type="protein sequence ID" value="GAA5806501.1"/>
    <property type="molecule type" value="Genomic_DNA"/>
</dbReference>
<name>A0ABP9YHT0_9FUNG</name>
<keyword evidence="3" id="KW-1185">Reference proteome</keyword>
<dbReference type="InterPro" id="IPR036412">
    <property type="entry name" value="HAD-like_sf"/>
</dbReference>
<comment type="caution">
    <text evidence="2">The sequence shown here is derived from an EMBL/GenBank/DDBJ whole genome shotgun (WGS) entry which is preliminary data.</text>
</comment>
<dbReference type="InterPro" id="IPR003903">
    <property type="entry name" value="UIM_dom"/>
</dbReference>
<proteinExistence type="predicted"/>
<protein>
    <submittedName>
        <fullName evidence="2">Uncharacterized protein</fullName>
    </submittedName>
</protein>